<dbReference type="Proteomes" id="UP000594586">
    <property type="component" value="Chromosome"/>
</dbReference>
<accession>A0A7T0PGQ7</accession>
<organism evidence="2 3">
    <name type="scientific">Corynebacterium qintianiae</name>
    <dbReference type="NCBI Taxonomy" id="2709392"/>
    <lineage>
        <taxon>Bacteria</taxon>
        <taxon>Bacillati</taxon>
        <taxon>Actinomycetota</taxon>
        <taxon>Actinomycetes</taxon>
        <taxon>Mycobacteriales</taxon>
        <taxon>Corynebacteriaceae</taxon>
        <taxon>Corynebacterium</taxon>
    </lineage>
</organism>
<dbReference type="SUPFAM" id="SSF63829">
    <property type="entry name" value="Calcium-dependent phosphotriesterase"/>
    <property type="match status" value="1"/>
</dbReference>
<sequence length="346" mass="35554">MRVKLFALVGAAAAVLTLSGCQGPSGRDELAGPGREQAAIMGNAEPQASPASTDPAGTVHEHAPVDDLDATGGLVAVRSGGTLSIGTLEDVVSGKATEYALGQECGDTTARDGRFVTACGREIRMFGSAGEEKFSTQAQATAAALTADGDVIAGSEDDREVRVYRGGEEIDSFNVARETDQLLTVPRAEQPDTAVRINHFDTTIQDLDLDNGRQGGTLRVGLGVGGVSTGGDGLVLAADNTGSQLLVYTATDIIRLQQSAPVAESPWAVAWDNDASLAWVTSTAGNTVSGYDISQGVPLERVSLRTVADALNMAALDDGTLIIASASGDGLQVISPDEKNAPEGDR</sequence>
<evidence type="ECO:0000313" key="2">
    <source>
        <dbReference type="EMBL" id="QPK84297.1"/>
    </source>
</evidence>
<dbReference type="KEGG" id="cqn:G7Y29_05500"/>
<evidence type="ECO:0008006" key="4">
    <source>
        <dbReference type="Google" id="ProtNLM"/>
    </source>
</evidence>
<gene>
    <name evidence="2" type="ORF">G7Y29_05500</name>
</gene>
<keyword evidence="3" id="KW-1185">Reference proteome</keyword>
<reference evidence="2 3" key="1">
    <citation type="submission" date="2020-11" db="EMBL/GenBank/DDBJ databases">
        <title>Corynebacterium sp. MC1420.</title>
        <authorList>
            <person name="Zhou J."/>
        </authorList>
    </citation>
    <scope>NUCLEOTIDE SEQUENCE [LARGE SCALE GENOMIC DNA]</scope>
    <source>
        <strain evidence="2 3">MC1420</strain>
    </source>
</reference>
<proteinExistence type="predicted"/>
<protein>
    <recommendedName>
        <fullName evidence="4">Prolipoprotein LppL</fullName>
    </recommendedName>
</protein>
<dbReference type="EMBL" id="CP064955">
    <property type="protein sequence ID" value="QPK84297.1"/>
    <property type="molecule type" value="Genomic_DNA"/>
</dbReference>
<dbReference type="RefSeq" id="WP_165004118.1">
    <property type="nucleotide sequence ID" value="NZ_CP064955.1"/>
</dbReference>
<dbReference type="PROSITE" id="PS51257">
    <property type="entry name" value="PROKAR_LIPOPROTEIN"/>
    <property type="match status" value="1"/>
</dbReference>
<dbReference type="Gene3D" id="2.130.10.10">
    <property type="entry name" value="YVTN repeat-like/Quinoprotein amine dehydrogenase"/>
    <property type="match status" value="1"/>
</dbReference>
<feature type="region of interest" description="Disordered" evidence="1">
    <location>
        <begin position="44"/>
        <end position="65"/>
    </location>
</feature>
<evidence type="ECO:0000256" key="1">
    <source>
        <dbReference type="SAM" id="MobiDB-lite"/>
    </source>
</evidence>
<dbReference type="AlphaFoldDB" id="A0A7T0PGQ7"/>
<evidence type="ECO:0000313" key="3">
    <source>
        <dbReference type="Proteomes" id="UP000594586"/>
    </source>
</evidence>
<name>A0A7T0PGQ7_9CORY</name>
<dbReference type="InterPro" id="IPR015943">
    <property type="entry name" value="WD40/YVTN_repeat-like_dom_sf"/>
</dbReference>